<dbReference type="EMBL" id="MLAK01000176">
    <property type="protein sequence ID" value="OHT15875.1"/>
    <property type="molecule type" value="Genomic_DNA"/>
</dbReference>
<evidence type="ECO:0000256" key="7">
    <source>
        <dbReference type="RuleBase" id="RU366047"/>
    </source>
</evidence>
<dbReference type="GO" id="GO:0000226">
    <property type="term" value="P:microtubule cytoskeleton organization"/>
    <property type="evidence" value="ECO:0007669"/>
    <property type="project" value="TreeGrafter"/>
</dbReference>
<name>A0A1J4KX95_9EUKA</name>
<reference evidence="9" key="1">
    <citation type="submission" date="2016-10" db="EMBL/GenBank/DDBJ databases">
        <authorList>
            <person name="Benchimol M."/>
            <person name="Almeida L.G."/>
            <person name="Vasconcelos A.T."/>
            <person name="Perreira-Neves A."/>
            <person name="Rosa I.A."/>
            <person name="Tasca T."/>
            <person name="Bogo M.R."/>
            <person name="de Souza W."/>
        </authorList>
    </citation>
    <scope>NUCLEOTIDE SEQUENCE [LARGE SCALE GENOMIC DNA]</scope>
    <source>
        <strain evidence="9">K</strain>
    </source>
</reference>
<evidence type="ECO:0000256" key="2">
    <source>
        <dbReference type="ARBA" id="ARBA00022490"/>
    </source>
</evidence>
<organism evidence="9 10">
    <name type="scientific">Tritrichomonas foetus</name>
    <dbReference type="NCBI Taxonomy" id="1144522"/>
    <lineage>
        <taxon>Eukaryota</taxon>
        <taxon>Metamonada</taxon>
        <taxon>Parabasalia</taxon>
        <taxon>Tritrichomonadida</taxon>
        <taxon>Tritrichomonadidae</taxon>
        <taxon>Tritrichomonas</taxon>
    </lineage>
</organism>
<evidence type="ECO:0000256" key="6">
    <source>
        <dbReference type="ARBA" id="ARBA00023212"/>
    </source>
</evidence>
<keyword evidence="7" id="KW-0813">Transport</keyword>
<dbReference type="InterPro" id="IPR027417">
    <property type="entry name" value="P-loop_NTPase"/>
</dbReference>
<comment type="caution">
    <text evidence="9">The sequence shown here is derived from an EMBL/GenBank/DDBJ whole genome shotgun (WGS) entry which is preliminary data.</text>
</comment>
<dbReference type="GO" id="GO:0005868">
    <property type="term" value="C:cytoplasmic dynein complex"/>
    <property type="evidence" value="ECO:0007669"/>
    <property type="project" value="UniProtKB-UniRule"/>
</dbReference>
<comment type="function">
    <text evidence="7">Acts as one of several non-catalytic accessory components of the cytoplasmic dynein 1 complex that are thought to be involved in linking dynein to cargos and to adapter proteins that regulate dynein function. Cytoplasmic dynein 1 acts as a motor for the intracellular retrograde motility of vesicles and organelles along microtubules. May play a role in binding dynein to membranous organelles or chromosomes.</text>
</comment>
<dbReference type="GO" id="GO:0005874">
    <property type="term" value="C:microtubule"/>
    <property type="evidence" value="ECO:0007669"/>
    <property type="project" value="UniProtKB-KW"/>
</dbReference>
<keyword evidence="2 7" id="KW-0963">Cytoplasm</keyword>
<comment type="subunit">
    <text evidence="7">Homodimer. The cytoplasmic dynein 1 complex consists of two catalytic heavy chains (HCs) and a number of non-catalytic subunits presented by intermediate chains (ICs).</text>
</comment>
<evidence type="ECO:0000313" key="10">
    <source>
        <dbReference type="Proteomes" id="UP000179807"/>
    </source>
</evidence>
<dbReference type="GO" id="GO:0045504">
    <property type="term" value="F:dynein heavy chain binding"/>
    <property type="evidence" value="ECO:0007669"/>
    <property type="project" value="TreeGrafter"/>
</dbReference>
<dbReference type="GO" id="GO:0005524">
    <property type="term" value="F:ATP binding"/>
    <property type="evidence" value="ECO:0007669"/>
    <property type="project" value="UniProtKB-KW"/>
</dbReference>
<keyword evidence="6 7" id="KW-0206">Cytoskeleton</keyword>
<dbReference type="SUPFAM" id="SSF52540">
    <property type="entry name" value="P-loop containing nucleoside triphosphate hydrolases"/>
    <property type="match status" value="1"/>
</dbReference>
<dbReference type="Proteomes" id="UP000179807">
    <property type="component" value="Unassembled WGS sequence"/>
</dbReference>
<gene>
    <name evidence="9" type="ORF">TRFO_13711</name>
</gene>
<dbReference type="RefSeq" id="XP_068369011.1">
    <property type="nucleotide sequence ID" value="XM_068497406.1"/>
</dbReference>
<dbReference type="AlphaFoldDB" id="A0A1J4KX95"/>
<keyword evidence="4 7" id="KW-0243">Dynein</keyword>
<protein>
    <recommendedName>
        <fullName evidence="7">Dynein light intermediate chain</fullName>
    </recommendedName>
</protein>
<keyword evidence="5 7" id="KW-0505">Motor protein</keyword>
<keyword evidence="3 7" id="KW-0493">Microtubule</keyword>
<comment type="similarity">
    <text evidence="7">Belongs to the dynein light intermediate chain family.</text>
</comment>
<keyword evidence="7" id="KW-0547">Nucleotide-binding</keyword>
<evidence type="ECO:0000256" key="1">
    <source>
        <dbReference type="ARBA" id="ARBA00004245"/>
    </source>
</evidence>
<dbReference type="GO" id="GO:0007018">
    <property type="term" value="P:microtubule-based movement"/>
    <property type="evidence" value="ECO:0007669"/>
    <property type="project" value="InterPro"/>
</dbReference>
<proteinExistence type="inferred from homology"/>
<evidence type="ECO:0000256" key="3">
    <source>
        <dbReference type="ARBA" id="ARBA00022701"/>
    </source>
</evidence>
<evidence type="ECO:0000256" key="4">
    <source>
        <dbReference type="ARBA" id="ARBA00023017"/>
    </source>
</evidence>
<dbReference type="GO" id="GO:0005813">
    <property type="term" value="C:centrosome"/>
    <property type="evidence" value="ECO:0007669"/>
    <property type="project" value="TreeGrafter"/>
</dbReference>
<dbReference type="VEuPathDB" id="TrichDB:TRFO_13711"/>
<sequence>MAEVIKRFFEIAGNSQQETRECWLFVIGKHGSGKSTLLNTFFENTTDLYRLEPSKSTFGYEYTVIQYQVDTFVHIVEVNETSIKNHVLIDLMKKHAENAAIAVLFDSQELWNVQKTIDELLIPLFETPLSELDPKLANQYSKFLTTLWSDEPVSLGNGVLTMNSGLPIFFIASYPESMESLDDVKFDSYLRYIREPALQFGAGISLTNSKSLLSVIISCILRNPLSKDLREKICNRKDYFLPPGWDSSVKLESIEKVELTNESNEDASFEIKKAQEWQEFLTDLQKEKQEPVNATPVRASAATPINSPQAEPDFLSQFE</sequence>
<accession>A0A1J4KX95</accession>
<dbReference type="PANTHER" id="PTHR12688">
    <property type="entry name" value="DYNEIN LIGHT INTERMEDIATE CHAIN"/>
    <property type="match status" value="1"/>
</dbReference>
<evidence type="ECO:0000256" key="8">
    <source>
        <dbReference type="SAM" id="MobiDB-lite"/>
    </source>
</evidence>
<keyword evidence="7" id="KW-0067">ATP-binding</keyword>
<evidence type="ECO:0000313" key="9">
    <source>
        <dbReference type="EMBL" id="OHT15875.1"/>
    </source>
</evidence>
<dbReference type="InterPro" id="IPR008467">
    <property type="entry name" value="Dynein1_light_intermed_chain"/>
</dbReference>
<keyword evidence="10" id="KW-1185">Reference proteome</keyword>
<feature type="region of interest" description="Disordered" evidence="8">
    <location>
        <begin position="285"/>
        <end position="319"/>
    </location>
</feature>
<dbReference type="OrthoDB" id="27603at2759"/>
<dbReference type="PANTHER" id="PTHR12688:SF0">
    <property type="entry name" value="DYNEIN LIGHT INTERMEDIATE CHAIN"/>
    <property type="match status" value="1"/>
</dbReference>
<dbReference type="GeneID" id="94832110"/>
<comment type="subcellular location">
    <subcellularLocation>
        <location evidence="1 7">Cytoplasm</location>
        <location evidence="1 7">Cytoskeleton</location>
    </subcellularLocation>
</comment>
<evidence type="ECO:0000256" key="5">
    <source>
        <dbReference type="ARBA" id="ARBA00023175"/>
    </source>
</evidence>